<organism evidence="1 2">
    <name type="scientific">Thalictrum thalictroides</name>
    <name type="common">Rue-anemone</name>
    <name type="synonym">Anemone thalictroides</name>
    <dbReference type="NCBI Taxonomy" id="46969"/>
    <lineage>
        <taxon>Eukaryota</taxon>
        <taxon>Viridiplantae</taxon>
        <taxon>Streptophyta</taxon>
        <taxon>Embryophyta</taxon>
        <taxon>Tracheophyta</taxon>
        <taxon>Spermatophyta</taxon>
        <taxon>Magnoliopsida</taxon>
        <taxon>Ranunculales</taxon>
        <taxon>Ranunculaceae</taxon>
        <taxon>Thalictroideae</taxon>
        <taxon>Thalictrum</taxon>
    </lineage>
</organism>
<gene>
    <name evidence="1" type="ORF">FRX31_031031</name>
</gene>
<sequence length="88" mass="10061">MLTGRTNHHYCWRDIYGEIIETILPMIHPLYYQTLESGGAVPVTIETIDETILDGMILKKNEDGEFVLLGTWINIYLEGNRGLYGRSS</sequence>
<keyword evidence="2" id="KW-1185">Reference proteome</keyword>
<proteinExistence type="predicted"/>
<evidence type="ECO:0000313" key="2">
    <source>
        <dbReference type="Proteomes" id="UP000554482"/>
    </source>
</evidence>
<protein>
    <submittedName>
        <fullName evidence="1">Uncharacterized protein</fullName>
    </submittedName>
</protein>
<dbReference type="Proteomes" id="UP000554482">
    <property type="component" value="Unassembled WGS sequence"/>
</dbReference>
<name>A0A7J6V4Q9_THATH</name>
<accession>A0A7J6V4Q9</accession>
<dbReference type="AlphaFoldDB" id="A0A7J6V4Q9"/>
<evidence type="ECO:0000313" key="1">
    <source>
        <dbReference type="EMBL" id="KAF5179382.1"/>
    </source>
</evidence>
<dbReference type="EMBL" id="JABWDY010038828">
    <property type="protein sequence ID" value="KAF5179382.1"/>
    <property type="molecule type" value="Genomic_DNA"/>
</dbReference>
<reference evidence="1 2" key="1">
    <citation type="submission" date="2020-06" db="EMBL/GenBank/DDBJ databases">
        <title>Transcriptomic and genomic resources for Thalictrum thalictroides and T. hernandezii: Facilitating candidate gene discovery in an emerging model plant lineage.</title>
        <authorList>
            <person name="Arias T."/>
            <person name="Riano-Pachon D.M."/>
            <person name="Di Stilio V.S."/>
        </authorList>
    </citation>
    <scope>NUCLEOTIDE SEQUENCE [LARGE SCALE GENOMIC DNA]</scope>
    <source>
        <strain evidence="2">cv. WT478/WT964</strain>
        <tissue evidence="1">Leaves</tissue>
    </source>
</reference>
<comment type="caution">
    <text evidence="1">The sequence shown here is derived from an EMBL/GenBank/DDBJ whole genome shotgun (WGS) entry which is preliminary data.</text>
</comment>